<dbReference type="EMBL" id="KN837282">
    <property type="protein sequence ID" value="KIJ29480.1"/>
    <property type="molecule type" value="Genomic_DNA"/>
</dbReference>
<dbReference type="Proteomes" id="UP000054279">
    <property type="component" value="Unassembled WGS sequence"/>
</dbReference>
<accession>A0A0C9UWG9</accession>
<evidence type="ECO:0000313" key="1">
    <source>
        <dbReference type="EMBL" id="KIJ29480.1"/>
    </source>
</evidence>
<sequence>MLELVRVSDTLLLAHLNPLSGTMIEATSTSSSVRIRLPSSVGMSWSIEIHPGGLADTLVLS</sequence>
<reference evidence="1 2" key="1">
    <citation type="submission" date="2014-06" db="EMBL/GenBank/DDBJ databases">
        <title>Evolutionary Origins and Diversification of the Mycorrhizal Mutualists.</title>
        <authorList>
            <consortium name="DOE Joint Genome Institute"/>
            <consortium name="Mycorrhizal Genomics Consortium"/>
            <person name="Kohler A."/>
            <person name="Kuo A."/>
            <person name="Nagy L.G."/>
            <person name="Floudas D."/>
            <person name="Copeland A."/>
            <person name="Barry K.W."/>
            <person name="Cichocki N."/>
            <person name="Veneault-Fourrey C."/>
            <person name="LaButti K."/>
            <person name="Lindquist E.A."/>
            <person name="Lipzen A."/>
            <person name="Lundell T."/>
            <person name="Morin E."/>
            <person name="Murat C."/>
            <person name="Riley R."/>
            <person name="Ohm R."/>
            <person name="Sun H."/>
            <person name="Tunlid A."/>
            <person name="Henrissat B."/>
            <person name="Grigoriev I.V."/>
            <person name="Hibbett D.S."/>
            <person name="Martin F."/>
        </authorList>
    </citation>
    <scope>NUCLEOTIDE SEQUENCE [LARGE SCALE GENOMIC DNA]</scope>
    <source>
        <strain evidence="1 2">SS14</strain>
    </source>
</reference>
<name>A0A0C9UWG9_SPHS4</name>
<dbReference type="HOGENOM" id="CLU_2924201_0_0_1"/>
<keyword evidence="2" id="KW-1185">Reference proteome</keyword>
<dbReference type="AlphaFoldDB" id="A0A0C9UWG9"/>
<gene>
    <name evidence="1" type="ORF">M422DRAFT_36938</name>
</gene>
<protein>
    <submittedName>
        <fullName evidence="1">Uncharacterized protein</fullName>
    </submittedName>
</protein>
<organism evidence="1 2">
    <name type="scientific">Sphaerobolus stellatus (strain SS14)</name>
    <dbReference type="NCBI Taxonomy" id="990650"/>
    <lineage>
        <taxon>Eukaryota</taxon>
        <taxon>Fungi</taxon>
        <taxon>Dikarya</taxon>
        <taxon>Basidiomycota</taxon>
        <taxon>Agaricomycotina</taxon>
        <taxon>Agaricomycetes</taxon>
        <taxon>Phallomycetidae</taxon>
        <taxon>Geastrales</taxon>
        <taxon>Sphaerobolaceae</taxon>
        <taxon>Sphaerobolus</taxon>
    </lineage>
</organism>
<proteinExistence type="predicted"/>
<evidence type="ECO:0000313" key="2">
    <source>
        <dbReference type="Proteomes" id="UP000054279"/>
    </source>
</evidence>